<protein>
    <submittedName>
        <fullName evidence="2">Uncharacterized protein</fullName>
    </submittedName>
</protein>
<evidence type="ECO:0000313" key="3">
    <source>
        <dbReference type="Proteomes" id="UP001642360"/>
    </source>
</evidence>
<dbReference type="PANTHER" id="PTHR19980:SF0">
    <property type="entry name" value="CLEAVAGE STIMULATION FACTOR SUBUNIT 3"/>
    <property type="match status" value="1"/>
</dbReference>
<feature type="region of interest" description="Disordered" evidence="1">
    <location>
        <begin position="87"/>
        <end position="179"/>
    </location>
</feature>
<proteinExistence type="predicted"/>
<accession>A0ABC8S8P7</accession>
<organism evidence="2 3">
    <name type="scientific">Ilex paraguariensis</name>
    <name type="common">yerba mate</name>
    <dbReference type="NCBI Taxonomy" id="185542"/>
    <lineage>
        <taxon>Eukaryota</taxon>
        <taxon>Viridiplantae</taxon>
        <taxon>Streptophyta</taxon>
        <taxon>Embryophyta</taxon>
        <taxon>Tracheophyta</taxon>
        <taxon>Spermatophyta</taxon>
        <taxon>Magnoliopsida</taxon>
        <taxon>eudicotyledons</taxon>
        <taxon>Gunneridae</taxon>
        <taxon>Pentapetalae</taxon>
        <taxon>asterids</taxon>
        <taxon>campanulids</taxon>
        <taxon>Aquifoliales</taxon>
        <taxon>Aquifoliaceae</taxon>
        <taxon>Ilex</taxon>
    </lineage>
</organism>
<keyword evidence="3" id="KW-1185">Reference proteome</keyword>
<evidence type="ECO:0000313" key="2">
    <source>
        <dbReference type="EMBL" id="CAK9150807.1"/>
    </source>
</evidence>
<feature type="compositionally biased region" description="Low complexity" evidence="1">
    <location>
        <begin position="156"/>
        <end position="168"/>
    </location>
</feature>
<feature type="compositionally biased region" description="Polar residues" evidence="1">
    <location>
        <begin position="87"/>
        <end position="112"/>
    </location>
</feature>
<dbReference type="InterPro" id="IPR045243">
    <property type="entry name" value="Rna14-like"/>
</dbReference>
<comment type="caution">
    <text evidence="2">The sequence shown here is derived from an EMBL/GenBank/DDBJ whole genome shotgun (WGS) entry which is preliminary data.</text>
</comment>
<dbReference type="AlphaFoldDB" id="A0ABC8S8P7"/>
<evidence type="ECO:0000256" key="1">
    <source>
        <dbReference type="SAM" id="MobiDB-lite"/>
    </source>
</evidence>
<dbReference type="Proteomes" id="UP001642360">
    <property type="component" value="Unassembled WGS sequence"/>
</dbReference>
<reference evidence="2 3" key="1">
    <citation type="submission" date="2024-02" db="EMBL/GenBank/DDBJ databases">
        <authorList>
            <person name="Vignale AGUSTIN F."/>
            <person name="Sosa J E."/>
            <person name="Modenutti C."/>
        </authorList>
    </citation>
    <scope>NUCLEOTIDE SEQUENCE [LARGE SCALE GENOMIC DNA]</scope>
</reference>
<feature type="compositionally biased region" description="Basic and acidic residues" evidence="1">
    <location>
        <begin position="114"/>
        <end position="131"/>
    </location>
</feature>
<dbReference type="EMBL" id="CAUOFW020002059">
    <property type="protein sequence ID" value="CAK9150807.1"/>
    <property type="molecule type" value="Genomic_DNA"/>
</dbReference>
<dbReference type="PANTHER" id="PTHR19980">
    <property type="entry name" value="RNA CLEAVAGE STIMULATION FACTOR"/>
    <property type="match status" value="1"/>
</dbReference>
<gene>
    <name evidence="2" type="ORF">ILEXP_LOCUS18958</name>
</gene>
<name>A0ABC8S8P7_9AQUA</name>
<sequence length="179" mass="18646">MVIYDPMQKRGSPASGLTAISSTLSTSGVASSSSGTPNTANDILKSTPPALVAFIANLPAVDGPSPDIDFVLSICLQSNIPTVQIGKSGTPSSQLQTAPALSTSDLSGSNKFKSTRDRQPGKRKDLNRQDDEITTVQSQPLPRDAFKIRQLRKVRGTGSQTGSQSYGSAFSGELSGSTS</sequence>